<reference evidence="2" key="2">
    <citation type="submission" date="2015-01" db="EMBL/GenBank/DDBJ databases">
        <title>Evolutionary Origins and Diversification of the Mycorrhizal Mutualists.</title>
        <authorList>
            <consortium name="DOE Joint Genome Institute"/>
            <consortium name="Mycorrhizal Genomics Consortium"/>
            <person name="Kohler A."/>
            <person name="Kuo A."/>
            <person name="Nagy L.G."/>
            <person name="Floudas D."/>
            <person name="Copeland A."/>
            <person name="Barry K.W."/>
            <person name="Cichocki N."/>
            <person name="Veneault-Fourrey C."/>
            <person name="LaButti K."/>
            <person name="Lindquist E.A."/>
            <person name="Lipzen A."/>
            <person name="Lundell T."/>
            <person name="Morin E."/>
            <person name="Murat C."/>
            <person name="Riley R."/>
            <person name="Ohm R."/>
            <person name="Sun H."/>
            <person name="Tunlid A."/>
            <person name="Henrissat B."/>
            <person name="Grigoriev I.V."/>
            <person name="Hibbett D.S."/>
            <person name="Martin F."/>
        </authorList>
    </citation>
    <scope>NUCLEOTIDE SEQUENCE [LARGE SCALE GENOMIC DNA]</scope>
    <source>
        <strain evidence="2">LaAM-08-1</strain>
    </source>
</reference>
<reference evidence="1 2" key="1">
    <citation type="submission" date="2014-04" db="EMBL/GenBank/DDBJ databases">
        <authorList>
            <consortium name="DOE Joint Genome Institute"/>
            <person name="Kuo A."/>
            <person name="Kohler A."/>
            <person name="Nagy L.G."/>
            <person name="Floudas D."/>
            <person name="Copeland A."/>
            <person name="Barry K.W."/>
            <person name="Cichocki N."/>
            <person name="Veneault-Fourrey C."/>
            <person name="LaButti K."/>
            <person name="Lindquist E.A."/>
            <person name="Lipzen A."/>
            <person name="Lundell T."/>
            <person name="Morin E."/>
            <person name="Murat C."/>
            <person name="Sun H."/>
            <person name="Tunlid A."/>
            <person name="Henrissat B."/>
            <person name="Grigoriev I.V."/>
            <person name="Hibbett D.S."/>
            <person name="Martin F."/>
            <person name="Nordberg H.P."/>
            <person name="Cantor M.N."/>
            <person name="Hua S.X."/>
        </authorList>
    </citation>
    <scope>NUCLEOTIDE SEQUENCE [LARGE SCALE GENOMIC DNA]</scope>
    <source>
        <strain evidence="1 2">LaAM-08-1</strain>
    </source>
</reference>
<dbReference type="Proteomes" id="UP000054477">
    <property type="component" value="Unassembled WGS sequence"/>
</dbReference>
<evidence type="ECO:0000313" key="2">
    <source>
        <dbReference type="Proteomes" id="UP000054477"/>
    </source>
</evidence>
<proteinExistence type="predicted"/>
<sequence length="265" mass="28914">MAVGSDTDQCTQDLATILVDPSKISSSSFEGIIIDLVVKFPYVLTFMMLPNPKNDHNLLRDLIKNEELRKPTMFHENEEGCLLVLKSGRESNLTVGRANNICSYTHNFLDNEISNQRAILPFDNVAGHFSARGDSGFAIVDGAGRMGGIITSGAGSTDSFDVTYATPIEFVMKSMHANQVLAEAFPFPTVPVRVVSFNSSLPFLSSDCFFLFSFQSFSLYSCADGPPLVSSSQTAGELLDTPFTTCERCLENTSFLGLRLSGWGQ</sequence>
<gene>
    <name evidence="1" type="ORF">K443DRAFT_13941</name>
</gene>
<dbReference type="OrthoDB" id="5424209at2759"/>
<organism evidence="1 2">
    <name type="scientific">Laccaria amethystina LaAM-08-1</name>
    <dbReference type="NCBI Taxonomy" id="1095629"/>
    <lineage>
        <taxon>Eukaryota</taxon>
        <taxon>Fungi</taxon>
        <taxon>Dikarya</taxon>
        <taxon>Basidiomycota</taxon>
        <taxon>Agaricomycotina</taxon>
        <taxon>Agaricomycetes</taxon>
        <taxon>Agaricomycetidae</taxon>
        <taxon>Agaricales</taxon>
        <taxon>Agaricineae</taxon>
        <taxon>Hydnangiaceae</taxon>
        <taxon>Laccaria</taxon>
    </lineage>
</organism>
<protein>
    <submittedName>
        <fullName evidence="1">Uncharacterized protein</fullName>
    </submittedName>
</protein>
<dbReference type="STRING" id="1095629.A0A0C9WHY8"/>
<accession>A0A0C9WHY8</accession>
<dbReference type="AlphaFoldDB" id="A0A0C9WHY8"/>
<evidence type="ECO:0000313" key="1">
    <source>
        <dbReference type="EMBL" id="KIJ92019.1"/>
    </source>
</evidence>
<dbReference type="HOGENOM" id="CLU_1049962_0_0_1"/>
<keyword evidence="2" id="KW-1185">Reference proteome</keyword>
<name>A0A0C9WHY8_9AGAR</name>
<dbReference type="EMBL" id="KN838947">
    <property type="protein sequence ID" value="KIJ92019.1"/>
    <property type="molecule type" value="Genomic_DNA"/>
</dbReference>